<accession>A0A4Z2F5H7</accession>
<proteinExistence type="predicted"/>
<reference evidence="1 2" key="1">
    <citation type="submission" date="2019-03" db="EMBL/GenBank/DDBJ databases">
        <title>First draft genome of Liparis tanakae, snailfish: a comprehensive survey of snailfish specific genes.</title>
        <authorList>
            <person name="Kim W."/>
            <person name="Song I."/>
            <person name="Jeong J.-H."/>
            <person name="Kim D."/>
            <person name="Kim S."/>
            <person name="Ryu S."/>
            <person name="Song J.Y."/>
            <person name="Lee S.K."/>
        </authorList>
    </citation>
    <scope>NUCLEOTIDE SEQUENCE [LARGE SCALE GENOMIC DNA]</scope>
    <source>
        <tissue evidence="1">Muscle</tissue>
    </source>
</reference>
<name>A0A4Z2F5H7_9TELE</name>
<keyword evidence="2" id="KW-1185">Reference proteome</keyword>
<dbReference type="EMBL" id="SRLO01001714">
    <property type="protein sequence ID" value="TNN35752.1"/>
    <property type="molecule type" value="Genomic_DNA"/>
</dbReference>
<evidence type="ECO:0000313" key="2">
    <source>
        <dbReference type="Proteomes" id="UP000314294"/>
    </source>
</evidence>
<comment type="caution">
    <text evidence="1">The sequence shown here is derived from an EMBL/GenBank/DDBJ whole genome shotgun (WGS) entry which is preliminary data.</text>
</comment>
<dbReference type="Proteomes" id="UP000314294">
    <property type="component" value="Unassembled WGS sequence"/>
</dbReference>
<gene>
    <name evidence="1" type="ORF">EYF80_054080</name>
</gene>
<sequence>MGRGRRERRRSGGETRATGPLLCFRKLSLSVKRL</sequence>
<evidence type="ECO:0000313" key="1">
    <source>
        <dbReference type="EMBL" id="TNN35752.1"/>
    </source>
</evidence>
<organism evidence="1 2">
    <name type="scientific">Liparis tanakae</name>
    <name type="common">Tanaka's snailfish</name>
    <dbReference type="NCBI Taxonomy" id="230148"/>
    <lineage>
        <taxon>Eukaryota</taxon>
        <taxon>Metazoa</taxon>
        <taxon>Chordata</taxon>
        <taxon>Craniata</taxon>
        <taxon>Vertebrata</taxon>
        <taxon>Euteleostomi</taxon>
        <taxon>Actinopterygii</taxon>
        <taxon>Neopterygii</taxon>
        <taxon>Teleostei</taxon>
        <taxon>Neoteleostei</taxon>
        <taxon>Acanthomorphata</taxon>
        <taxon>Eupercaria</taxon>
        <taxon>Perciformes</taxon>
        <taxon>Cottioidei</taxon>
        <taxon>Cottales</taxon>
        <taxon>Liparidae</taxon>
        <taxon>Liparis</taxon>
    </lineage>
</organism>
<protein>
    <submittedName>
        <fullName evidence="1">Uncharacterized protein</fullName>
    </submittedName>
</protein>
<dbReference type="AlphaFoldDB" id="A0A4Z2F5H7"/>